<dbReference type="Proteomes" id="UP000005496">
    <property type="component" value="Unassembled WGS sequence"/>
</dbReference>
<accession>D6SNC6</accession>
<protein>
    <submittedName>
        <fullName evidence="1">Uncharacterized protein</fullName>
    </submittedName>
</protein>
<proteinExistence type="predicted"/>
<evidence type="ECO:0000313" key="2">
    <source>
        <dbReference type="Proteomes" id="UP000005496"/>
    </source>
</evidence>
<gene>
    <name evidence="1" type="ORF">Dthio_PD1603</name>
</gene>
<comment type="caution">
    <text evidence="1">The sequence shown here is derived from an EMBL/GenBank/DDBJ whole genome shotgun (WGS) entry which is preliminary data.</text>
</comment>
<dbReference type="RefSeq" id="WP_008869580.1">
    <property type="nucleotide sequence ID" value="NZ_ACJN02000002.1"/>
</dbReference>
<organism evidence="1 2">
    <name type="scientific">Desulfonatronospira thiodismutans ASO3-1</name>
    <dbReference type="NCBI Taxonomy" id="555779"/>
    <lineage>
        <taxon>Bacteria</taxon>
        <taxon>Pseudomonadati</taxon>
        <taxon>Thermodesulfobacteriota</taxon>
        <taxon>Desulfovibrionia</taxon>
        <taxon>Desulfovibrionales</taxon>
        <taxon>Desulfonatronovibrionaceae</taxon>
        <taxon>Desulfonatronospira</taxon>
    </lineage>
</organism>
<keyword evidence="2" id="KW-1185">Reference proteome</keyword>
<evidence type="ECO:0000313" key="1">
    <source>
        <dbReference type="EMBL" id="EFI34252.1"/>
    </source>
</evidence>
<dbReference type="OrthoDB" id="9775735at2"/>
<dbReference type="EMBL" id="ACJN02000002">
    <property type="protein sequence ID" value="EFI34252.1"/>
    <property type="molecule type" value="Genomic_DNA"/>
</dbReference>
<dbReference type="AlphaFoldDB" id="D6SNC6"/>
<reference evidence="1" key="1">
    <citation type="submission" date="2010-05" db="EMBL/GenBank/DDBJ databases">
        <title>The draft genome of Desulfonatronospira thiodismutans ASO3-1.</title>
        <authorList>
            <consortium name="US DOE Joint Genome Institute (JGI-PGF)"/>
            <person name="Lucas S."/>
            <person name="Copeland A."/>
            <person name="Lapidus A."/>
            <person name="Cheng J.-F."/>
            <person name="Bruce D."/>
            <person name="Goodwin L."/>
            <person name="Pitluck S."/>
            <person name="Chertkov O."/>
            <person name="Brettin T."/>
            <person name="Detter J.C."/>
            <person name="Han C."/>
            <person name="Land M.L."/>
            <person name="Hauser L."/>
            <person name="Kyrpides N."/>
            <person name="Mikhailova N."/>
            <person name="Muyzer G."/>
            <person name="Woyke T."/>
        </authorList>
    </citation>
    <scope>NUCLEOTIDE SEQUENCE [LARGE SCALE GENOMIC DNA]</scope>
    <source>
        <strain evidence="1">ASO3-1</strain>
    </source>
</reference>
<sequence>MQERKRHGCLTIWLVVVIGANFLDAFRHYLMRDELMEQFPGTPEWVITGLFILALVNVACGIALFRWKKWGFWVLLLSSLAGAYLYLQLSFVNALVPLLVVAVLFGALHIGGERKGWHQLE</sequence>
<name>D6SNC6_9BACT</name>